<evidence type="ECO:0000256" key="5">
    <source>
        <dbReference type="RuleBase" id="RU363019"/>
    </source>
</evidence>
<organism evidence="8 9">
    <name type="scientific">Caenorhabditis japonica</name>
    <dbReference type="NCBI Taxonomy" id="281687"/>
    <lineage>
        <taxon>Eukaryota</taxon>
        <taxon>Metazoa</taxon>
        <taxon>Ecdysozoa</taxon>
        <taxon>Nematoda</taxon>
        <taxon>Chromadorea</taxon>
        <taxon>Rhabditida</taxon>
        <taxon>Rhabditina</taxon>
        <taxon>Rhabditomorpha</taxon>
        <taxon>Rhabditoidea</taxon>
        <taxon>Rhabditidae</taxon>
        <taxon>Peloderinae</taxon>
        <taxon>Caenorhabditis</taxon>
    </lineage>
</organism>
<dbReference type="PROSITE" id="PS50072">
    <property type="entry name" value="CSA_PPIASE_2"/>
    <property type="match status" value="1"/>
</dbReference>
<dbReference type="PROSITE" id="PS00170">
    <property type="entry name" value="CSA_PPIASE_1"/>
    <property type="match status" value="1"/>
</dbReference>
<dbReference type="SUPFAM" id="SSF50891">
    <property type="entry name" value="Cyclophilin-like"/>
    <property type="match status" value="1"/>
</dbReference>
<dbReference type="FunFam" id="2.40.100.10:FF:000022">
    <property type="entry name" value="Peptidyl-prolyl cis-trans isomerase CYP95"/>
    <property type="match status" value="1"/>
</dbReference>
<dbReference type="GO" id="GO:0006457">
    <property type="term" value="P:protein folding"/>
    <property type="evidence" value="ECO:0007669"/>
    <property type="project" value="InterPro"/>
</dbReference>
<name>A0A8R1E609_CAEJA</name>
<protein>
    <recommendedName>
        <fullName evidence="5">Peptidyl-prolyl cis-trans isomerase</fullName>
        <shortName evidence="5">PPIase</shortName>
        <ecNumber evidence="5">5.2.1.8</ecNumber>
    </recommendedName>
</protein>
<feature type="compositionally biased region" description="Basic and acidic residues" evidence="6">
    <location>
        <begin position="208"/>
        <end position="219"/>
    </location>
</feature>
<evidence type="ECO:0000256" key="3">
    <source>
        <dbReference type="ARBA" id="ARBA00023110"/>
    </source>
</evidence>
<feature type="region of interest" description="Disordered" evidence="6">
    <location>
        <begin position="190"/>
        <end position="238"/>
    </location>
</feature>
<evidence type="ECO:0000256" key="6">
    <source>
        <dbReference type="SAM" id="MobiDB-lite"/>
    </source>
</evidence>
<comment type="similarity">
    <text evidence="2 5">Belongs to the cyclophilin-type PPIase family.</text>
</comment>
<dbReference type="AlphaFoldDB" id="A0A8R1E609"/>
<evidence type="ECO:0000256" key="1">
    <source>
        <dbReference type="ARBA" id="ARBA00000971"/>
    </source>
</evidence>
<sequence>MVEKRVFLDISIDENPVGRIEIKLFTEDAPKTCENFRALCTGEVGMTPNNKSRLHYKGNEFHRIVKNFMIQGGDITEGDGRGGYSIYGRYFDDEKFAHRHSKPYLLSMANKGPNSNSSQFFITTAPAPHCNGKHVVFGEVIRGQNVVDIIDNIEVDSASKPTGCVTISNCGELVKKKKSGQIEKTVAEKCAKEDQNQAPEGPKSWLYRQDERNDDNDNGRKRRRSTNREKADERKDDRGICIRGRGAVRYARKRSLTPDHWRQNAPIKLSKI</sequence>
<dbReference type="PANTHER" id="PTHR11071">
    <property type="entry name" value="PEPTIDYL-PROLYL CIS-TRANS ISOMERASE"/>
    <property type="match status" value="1"/>
</dbReference>
<dbReference type="EnsemblMetazoa" id="CJA25214.1">
    <property type="protein sequence ID" value="CJA25214.1"/>
    <property type="gene ID" value="WBGene00180786"/>
</dbReference>
<dbReference type="Pfam" id="PF00160">
    <property type="entry name" value="Pro_isomerase"/>
    <property type="match status" value="1"/>
</dbReference>
<evidence type="ECO:0000256" key="2">
    <source>
        <dbReference type="ARBA" id="ARBA00007365"/>
    </source>
</evidence>
<dbReference type="InterPro" id="IPR029000">
    <property type="entry name" value="Cyclophilin-like_dom_sf"/>
</dbReference>
<dbReference type="InterPro" id="IPR020892">
    <property type="entry name" value="Cyclophilin-type_PPIase_CS"/>
</dbReference>
<dbReference type="PANTHER" id="PTHR11071:SF561">
    <property type="entry name" value="PEPTIDYL-PROLYL CIS-TRANS ISOMERASE D-RELATED"/>
    <property type="match status" value="1"/>
</dbReference>
<dbReference type="Proteomes" id="UP000005237">
    <property type="component" value="Unassembled WGS sequence"/>
</dbReference>
<feature type="compositionally biased region" description="Basic and acidic residues" evidence="6">
    <location>
        <begin position="226"/>
        <end position="238"/>
    </location>
</feature>
<comment type="catalytic activity">
    <reaction evidence="1 5">
        <text>[protein]-peptidylproline (omega=180) = [protein]-peptidylproline (omega=0)</text>
        <dbReference type="Rhea" id="RHEA:16237"/>
        <dbReference type="Rhea" id="RHEA-COMP:10747"/>
        <dbReference type="Rhea" id="RHEA-COMP:10748"/>
        <dbReference type="ChEBI" id="CHEBI:83833"/>
        <dbReference type="ChEBI" id="CHEBI:83834"/>
        <dbReference type="EC" id="5.2.1.8"/>
    </reaction>
</comment>
<keyword evidence="3 5" id="KW-0697">Rotamase</keyword>
<keyword evidence="9" id="KW-1185">Reference proteome</keyword>
<evidence type="ECO:0000313" key="9">
    <source>
        <dbReference type="Proteomes" id="UP000005237"/>
    </source>
</evidence>
<evidence type="ECO:0000256" key="4">
    <source>
        <dbReference type="ARBA" id="ARBA00023235"/>
    </source>
</evidence>
<dbReference type="GO" id="GO:0003755">
    <property type="term" value="F:peptidyl-prolyl cis-trans isomerase activity"/>
    <property type="evidence" value="ECO:0007669"/>
    <property type="project" value="UniProtKB-UniRule"/>
</dbReference>
<reference evidence="9" key="1">
    <citation type="submission" date="2010-08" db="EMBL/GenBank/DDBJ databases">
        <authorList>
            <consortium name="Caenorhabditis japonica Sequencing Consortium"/>
            <person name="Wilson R.K."/>
        </authorList>
    </citation>
    <scope>NUCLEOTIDE SEQUENCE [LARGE SCALE GENOMIC DNA]</scope>
    <source>
        <strain evidence="9">DF5081</strain>
    </source>
</reference>
<dbReference type="Gene3D" id="2.40.100.10">
    <property type="entry name" value="Cyclophilin-like"/>
    <property type="match status" value="1"/>
</dbReference>
<dbReference type="GO" id="GO:0005829">
    <property type="term" value="C:cytosol"/>
    <property type="evidence" value="ECO:0007669"/>
    <property type="project" value="TreeGrafter"/>
</dbReference>
<reference evidence="8" key="2">
    <citation type="submission" date="2022-06" db="UniProtKB">
        <authorList>
            <consortium name="EnsemblMetazoa"/>
        </authorList>
    </citation>
    <scope>IDENTIFICATION</scope>
    <source>
        <strain evidence="8">DF5081</strain>
    </source>
</reference>
<proteinExistence type="inferred from homology"/>
<feature type="domain" description="PPIase cyclophilin-type" evidence="7">
    <location>
        <begin position="7"/>
        <end position="172"/>
    </location>
</feature>
<evidence type="ECO:0000313" key="8">
    <source>
        <dbReference type="EnsemblMetazoa" id="CJA25214.1"/>
    </source>
</evidence>
<keyword evidence="4 5" id="KW-0413">Isomerase</keyword>
<dbReference type="EC" id="5.2.1.8" evidence="5"/>
<evidence type="ECO:0000259" key="7">
    <source>
        <dbReference type="PROSITE" id="PS50072"/>
    </source>
</evidence>
<dbReference type="PRINTS" id="PR00153">
    <property type="entry name" value="CSAPPISMRASE"/>
</dbReference>
<comment type="function">
    <text evidence="5">PPIases accelerate the folding of proteins. It catalyzes the cis-trans isomerization of proline imidic peptide bonds in oligopeptides.</text>
</comment>
<dbReference type="GO" id="GO:0016018">
    <property type="term" value="F:cyclosporin A binding"/>
    <property type="evidence" value="ECO:0007669"/>
    <property type="project" value="TreeGrafter"/>
</dbReference>
<dbReference type="InterPro" id="IPR002130">
    <property type="entry name" value="Cyclophilin-type_PPIase_dom"/>
</dbReference>
<accession>A0A8R1E609</accession>